<dbReference type="EMBL" id="JASMQC010000019">
    <property type="protein sequence ID" value="KAK1937817.1"/>
    <property type="molecule type" value="Genomic_DNA"/>
</dbReference>
<dbReference type="GO" id="GO:0005576">
    <property type="term" value="C:extracellular region"/>
    <property type="evidence" value="ECO:0007669"/>
    <property type="project" value="UniProtKB-SubCell"/>
</dbReference>
<dbReference type="Proteomes" id="UP001259832">
    <property type="component" value="Unassembled WGS sequence"/>
</dbReference>
<evidence type="ECO:0000256" key="1">
    <source>
        <dbReference type="ARBA" id="ARBA00004613"/>
    </source>
</evidence>
<evidence type="ECO:0000256" key="5">
    <source>
        <dbReference type="RuleBase" id="RU367124"/>
    </source>
</evidence>
<comment type="similarity">
    <text evidence="2 5">Belongs to the RxLR effector family.</text>
</comment>
<name>A0AAD9GG86_9STRA</name>
<organism evidence="6 7">
    <name type="scientific">Phytophthora citrophthora</name>
    <dbReference type="NCBI Taxonomy" id="4793"/>
    <lineage>
        <taxon>Eukaryota</taxon>
        <taxon>Sar</taxon>
        <taxon>Stramenopiles</taxon>
        <taxon>Oomycota</taxon>
        <taxon>Peronosporomycetes</taxon>
        <taxon>Peronosporales</taxon>
        <taxon>Peronosporaceae</taxon>
        <taxon>Phytophthora</taxon>
    </lineage>
</organism>
<sequence length="164" mass="18898">MRMRATYALLLLAVITLLVSINAETLTTNKLQESRTETADRRFHNERFLREESNAVDTIATDDEERAGITTFFKNLLSKTSIWLKDKTLATKLHFKAMSKNLDKPVQKLVEKGIDPDRVYRVLKLHKSSNTNVGVYVSGEFLLWGKRTAAWKIKYPNWVSKIPK</sequence>
<protein>
    <recommendedName>
        <fullName evidence="5">RxLR effector protein</fullName>
    </recommendedName>
</protein>
<comment type="function">
    <text evidence="5">Effector that suppresses plant defense responses during pathogen infection.</text>
</comment>
<feature type="chain" id="PRO_5041782337" description="RxLR effector protein" evidence="5">
    <location>
        <begin position="24"/>
        <end position="164"/>
    </location>
</feature>
<keyword evidence="3 5" id="KW-0964">Secreted</keyword>
<evidence type="ECO:0000256" key="3">
    <source>
        <dbReference type="ARBA" id="ARBA00022525"/>
    </source>
</evidence>
<proteinExistence type="inferred from homology"/>
<evidence type="ECO:0000256" key="4">
    <source>
        <dbReference type="ARBA" id="ARBA00022729"/>
    </source>
</evidence>
<keyword evidence="7" id="KW-1185">Reference proteome</keyword>
<feature type="signal peptide" evidence="5">
    <location>
        <begin position="1"/>
        <end position="23"/>
    </location>
</feature>
<comment type="subcellular location">
    <subcellularLocation>
        <location evidence="1 5">Secreted</location>
    </subcellularLocation>
</comment>
<keyword evidence="4 5" id="KW-0732">Signal</keyword>
<dbReference type="Pfam" id="PF16810">
    <property type="entry name" value="RXLR"/>
    <property type="match status" value="1"/>
</dbReference>
<accession>A0AAD9GG86</accession>
<dbReference type="AlphaFoldDB" id="A0AAD9GG86"/>
<comment type="caution">
    <text evidence="6">The sequence shown here is derived from an EMBL/GenBank/DDBJ whole genome shotgun (WGS) entry which is preliminary data.</text>
</comment>
<reference evidence="6" key="1">
    <citation type="submission" date="2023-08" db="EMBL/GenBank/DDBJ databases">
        <title>Reference Genome Resource for the Citrus Pathogen Phytophthora citrophthora.</title>
        <authorList>
            <person name="Moller H."/>
            <person name="Coetzee B."/>
            <person name="Rose L.J."/>
            <person name="Van Niekerk J.M."/>
        </authorList>
    </citation>
    <scope>NUCLEOTIDE SEQUENCE</scope>
    <source>
        <strain evidence="6">STE-U-9442</strain>
    </source>
</reference>
<evidence type="ECO:0000313" key="7">
    <source>
        <dbReference type="Proteomes" id="UP001259832"/>
    </source>
</evidence>
<gene>
    <name evidence="6" type="ORF">P3T76_009554</name>
</gene>
<evidence type="ECO:0000256" key="2">
    <source>
        <dbReference type="ARBA" id="ARBA00010400"/>
    </source>
</evidence>
<evidence type="ECO:0000313" key="6">
    <source>
        <dbReference type="EMBL" id="KAK1937817.1"/>
    </source>
</evidence>
<dbReference type="InterPro" id="IPR031825">
    <property type="entry name" value="RXLR"/>
</dbReference>
<comment type="domain">
    <text evidence="5">The RxLR-dEER motif acts to carry the protein into the host cell cytoplasm through binding to cell surface phosphatidylinositol-3-phosphate.</text>
</comment>